<keyword evidence="2" id="KW-1185">Reference proteome</keyword>
<name>A0AAD8YB36_9STRA</name>
<proteinExistence type="predicted"/>
<dbReference type="AlphaFoldDB" id="A0AAD8YB36"/>
<comment type="caution">
    <text evidence="1">The sequence shown here is derived from an EMBL/GenBank/DDBJ whole genome shotgun (WGS) entry which is preliminary data.</text>
</comment>
<evidence type="ECO:0000313" key="2">
    <source>
        <dbReference type="Proteomes" id="UP001224775"/>
    </source>
</evidence>
<sequence length="179" mass="20150">MKRIAVCVYTTNAAEVIRAVEIASAIARLHHDDVVIRFFTYRGNLPGGKKRTVDYEHLIQGFDVNYFGGEDIVLDDAMWRAFRQAELNRDGIFPPPYDVCATKYLRAVIDTLTEYQADILVYGLFPEVSLAAAIQGWKSVSFSAIERNSYMNWLSRNSDTLAKIGVQPSNGRSARIHGE</sequence>
<organism evidence="1 2">
    <name type="scientific">Skeletonema marinoi</name>
    <dbReference type="NCBI Taxonomy" id="267567"/>
    <lineage>
        <taxon>Eukaryota</taxon>
        <taxon>Sar</taxon>
        <taxon>Stramenopiles</taxon>
        <taxon>Ochrophyta</taxon>
        <taxon>Bacillariophyta</taxon>
        <taxon>Coscinodiscophyceae</taxon>
        <taxon>Thalassiosirophycidae</taxon>
        <taxon>Thalassiosirales</taxon>
        <taxon>Skeletonemataceae</taxon>
        <taxon>Skeletonema</taxon>
        <taxon>Skeletonema marinoi-dohrnii complex</taxon>
    </lineage>
</organism>
<gene>
    <name evidence="1" type="ORF">QTG54_007388</name>
</gene>
<reference evidence="1" key="1">
    <citation type="submission" date="2023-06" db="EMBL/GenBank/DDBJ databases">
        <title>Survivors Of The Sea: Transcriptome response of Skeletonema marinoi to long-term dormancy.</title>
        <authorList>
            <person name="Pinder M.I.M."/>
            <person name="Kourtchenko O."/>
            <person name="Robertson E.K."/>
            <person name="Larsson T."/>
            <person name="Maumus F."/>
            <person name="Osuna-Cruz C.M."/>
            <person name="Vancaester E."/>
            <person name="Stenow R."/>
            <person name="Vandepoele K."/>
            <person name="Ploug H."/>
            <person name="Bruchert V."/>
            <person name="Godhe A."/>
            <person name="Topel M."/>
        </authorList>
    </citation>
    <scope>NUCLEOTIDE SEQUENCE</scope>
    <source>
        <strain evidence="1">R05AC</strain>
    </source>
</reference>
<protein>
    <submittedName>
        <fullName evidence="1">Uncharacterized protein</fullName>
    </submittedName>
</protein>
<dbReference type="EMBL" id="JATAAI010000012">
    <property type="protein sequence ID" value="KAK1741815.1"/>
    <property type="molecule type" value="Genomic_DNA"/>
</dbReference>
<evidence type="ECO:0000313" key="1">
    <source>
        <dbReference type="EMBL" id="KAK1741815.1"/>
    </source>
</evidence>
<dbReference type="Proteomes" id="UP001224775">
    <property type="component" value="Unassembled WGS sequence"/>
</dbReference>
<accession>A0AAD8YB36</accession>